<dbReference type="CDD" id="cd15437">
    <property type="entry name" value="7tmB2_ETL"/>
    <property type="match status" value="1"/>
</dbReference>
<feature type="transmembrane region" description="Helical" evidence="14">
    <location>
        <begin position="585"/>
        <end position="603"/>
    </location>
</feature>
<dbReference type="SUPFAM" id="SSF57196">
    <property type="entry name" value="EGF/Laminin"/>
    <property type="match status" value="1"/>
</dbReference>
<dbReference type="Gene3D" id="2.10.25.10">
    <property type="entry name" value="Laminin"/>
    <property type="match status" value="2"/>
</dbReference>
<dbReference type="PANTHER" id="PTHR12011:SF59">
    <property type="entry name" value="ADHESION G PROTEIN-COUPLED RECEPTOR L4"/>
    <property type="match status" value="1"/>
</dbReference>
<dbReference type="Bgee" id="ENSELUG00000018920">
    <property type="expression patterns" value="Expressed in heart and 12 other cell types or tissues"/>
</dbReference>
<dbReference type="InterPro" id="IPR001881">
    <property type="entry name" value="EGF-like_Ca-bd_dom"/>
</dbReference>
<evidence type="ECO:0000256" key="5">
    <source>
        <dbReference type="ARBA" id="ARBA00022692"/>
    </source>
</evidence>
<evidence type="ECO:0000256" key="13">
    <source>
        <dbReference type="PROSITE-ProRule" id="PRU00076"/>
    </source>
</evidence>
<feature type="domain" description="GAIN-B" evidence="17">
    <location>
        <begin position="312"/>
        <end position="471"/>
    </location>
</feature>
<feature type="transmembrane region" description="Helical" evidence="14">
    <location>
        <begin position="623"/>
        <end position="646"/>
    </location>
</feature>
<evidence type="ECO:0000256" key="1">
    <source>
        <dbReference type="ARBA" id="ARBA00004651"/>
    </source>
</evidence>
<organism evidence="19 20">
    <name type="scientific">Esox lucius</name>
    <name type="common">Northern pike</name>
    <dbReference type="NCBI Taxonomy" id="8010"/>
    <lineage>
        <taxon>Eukaryota</taxon>
        <taxon>Metazoa</taxon>
        <taxon>Chordata</taxon>
        <taxon>Craniata</taxon>
        <taxon>Vertebrata</taxon>
        <taxon>Euteleostomi</taxon>
        <taxon>Actinopterygii</taxon>
        <taxon>Neopterygii</taxon>
        <taxon>Teleostei</taxon>
        <taxon>Protacanthopterygii</taxon>
        <taxon>Esociformes</taxon>
        <taxon>Esocidae</taxon>
        <taxon>Esox</taxon>
    </lineage>
</organism>
<dbReference type="Ensembl" id="ENSELUT00000064077.2">
    <property type="protein sequence ID" value="ENSELUP00000044514.1"/>
    <property type="gene ID" value="ENSELUG00000018920.3"/>
</dbReference>
<evidence type="ECO:0000259" key="17">
    <source>
        <dbReference type="PROSITE" id="PS50221"/>
    </source>
</evidence>
<keyword evidence="10 14" id="KW-0472">Membrane</keyword>
<dbReference type="PROSITE" id="PS01186">
    <property type="entry name" value="EGF_2"/>
    <property type="match status" value="1"/>
</dbReference>
<keyword evidence="11" id="KW-1015">Disulfide bond</keyword>
<keyword evidence="6 15" id="KW-0732">Signal</keyword>
<dbReference type="InterPro" id="IPR000832">
    <property type="entry name" value="GPCR_2_secretin-like"/>
</dbReference>
<dbReference type="InterPro" id="IPR000152">
    <property type="entry name" value="EGF-type_Asp/Asn_hydroxyl_site"/>
</dbReference>
<feature type="domain" description="EGF-like" evidence="16">
    <location>
        <begin position="63"/>
        <end position="101"/>
    </location>
</feature>
<dbReference type="SUPFAM" id="SSF57184">
    <property type="entry name" value="Growth factor receptor domain"/>
    <property type="match status" value="1"/>
</dbReference>
<dbReference type="SMART" id="SM00179">
    <property type="entry name" value="EGF_CA"/>
    <property type="match status" value="2"/>
</dbReference>
<feature type="domain" description="G-protein coupled receptors family 2 profile 2" evidence="18">
    <location>
        <begin position="479"/>
        <end position="720"/>
    </location>
</feature>
<evidence type="ECO:0000256" key="10">
    <source>
        <dbReference type="ARBA" id="ARBA00023136"/>
    </source>
</evidence>
<evidence type="ECO:0000256" key="2">
    <source>
        <dbReference type="ARBA" id="ARBA00007343"/>
    </source>
</evidence>
<dbReference type="Proteomes" id="UP000265140">
    <property type="component" value="Chromosome 8"/>
</dbReference>
<evidence type="ECO:0000256" key="11">
    <source>
        <dbReference type="ARBA" id="ARBA00023157"/>
    </source>
</evidence>
<reference evidence="19" key="2">
    <citation type="submission" date="2020-02" db="EMBL/GenBank/DDBJ databases">
        <title>Esox lucius (northern pike) genome, fEsoLuc1, primary haplotype.</title>
        <authorList>
            <person name="Myers G."/>
            <person name="Karagic N."/>
            <person name="Meyer A."/>
            <person name="Pippel M."/>
            <person name="Reichard M."/>
            <person name="Winkler S."/>
            <person name="Tracey A."/>
            <person name="Sims Y."/>
            <person name="Howe K."/>
            <person name="Rhie A."/>
            <person name="Formenti G."/>
            <person name="Durbin R."/>
            <person name="Fedrigo O."/>
            <person name="Jarvis E.D."/>
        </authorList>
    </citation>
    <scope>NUCLEOTIDE SEQUENCE [LARGE SCALE GENOMIC DNA]</scope>
</reference>
<dbReference type="Gene3D" id="1.20.1070.10">
    <property type="entry name" value="Rhodopsin 7-helix transmembrane proteins"/>
    <property type="match status" value="1"/>
</dbReference>
<dbReference type="PROSITE" id="PS01187">
    <property type="entry name" value="EGF_CA"/>
    <property type="match status" value="2"/>
</dbReference>
<feature type="domain" description="EGF-like" evidence="16">
    <location>
        <begin position="113"/>
        <end position="150"/>
    </location>
</feature>
<dbReference type="SMART" id="SM00303">
    <property type="entry name" value="GPS"/>
    <property type="match status" value="1"/>
</dbReference>
<dbReference type="PROSITE" id="PS50261">
    <property type="entry name" value="G_PROTEIN_RECEP_F2_4"/>
    <property type="match status" value="1"/>
</dbReference>
<keyword evidence="5 14" id="KW-0812">Transmembrane</keyword>
<evidence type="ECO:0000313" key="20">
    <source>
        <dbReference type="Proteomes" id="UP000265140"/>
    </source>
</evidence>
<dbReference type="GO" id="GO:0030855">
    <property type="term" value="P:epithelial cell differentiation"/>
    <property type="evidence" value="ECO:0007669"/>
    <property type="project" value="UniProtKB-ARBA"/>
</dbReference>
<reference evidence="20" key="1">
    <citation type="journal article" date="2014" name="PLoS ONE">
        <title>The genome and linkage map of the northern pike (Esox lucius): conserved synteny revealed between the salmonid sister group and the Neoteleostei.</title>
        <authorList>
            <person name="Rondeau E.B."/>
            <person name="Minkley D.R."/>
            <person name="Leong J.S."/>
            <person name="Messmer A.M."/>
            <person name="Jantzen J.R."/>
            <person name="von Schalburg K.R."/>
            <person name="Lemon C."/>
            <person name="Bird N.H."/>
            <person name="Koop B.F."/>
        </authorList>
    </citation>
    <scope>NUCLEOTIDE SEQUENCE</scope>
</reference>
<dbReference type="Gene3D" id="2.60.220.50">
    <property type="match status" value="1"/>
</dbReference>
<dbReference type="PROSITE" id="PS00010">
    <property type="entry name" value="ASX_HYDROXYL"/>
    <property type="match status" value="2"/>
</dbReference>
<feature type="signal peptide" evidence="15">
    <location>
        <begin position="1"/>
        <end position="23"/>
    </location>
</feature>
<reference evidence="19" key="3">
    <citation type="submission" date="2025-08" db="UniProtKB">
        <authorList>
            <consortium name="Ensembl"/>
        </authorList>
    </citation>
    <scope>IDENTIFICATION</scope>
</reference>
<dbReference type="PANTHER" id="PTHR12011">
    <property type="entry name" value="ADHESION G-PROTEIN COUPLED RECEPTOR"/>
    <property type="match status" value="1"/>
</dbReference>
<evidence type="ECO:0000259" key="18">
    <source>
        <dbReference type="PROSITE" id="PS50261"/>
    </source>
</evidence>
<dbReference type="GO" id="GO:0007166">
    <property type="term" value="P:cell surface receptor signaling pathway"/>
    <property type="evidence" value="ECO:0007669"/>
    <property type="project" value="InterPro"/>
</dbReference>
<dbReference type="InterPro" id="IPR017981">
    <property type="entry name" value="GPCR_2-like_7TM"/>
</dbReference>
<dbReference type="InterPro" id="IPR018097">
    <property type="entry name" value="EGF_Ca-bd_CS"/>
</dbReference>
<comment type="subcellular location">
    <subcellularLocation>
        <location evidence="1">Cell membrane</location>
        <topology evidence="1">Multi-pass membrane protein</topology>
    </subcellularLocation>
</comment>
<evidence type="ECO:0000256" key="9">
    <source>
        <dbReference type="ARBA" id="ARBA00022989"/>
    </source>
</evidence>
<dbReference type="SMART" id="SM00181">
    <property type="entry name" value="EGF"/>
    <property type="match status" value="3"/>
</dbReference>
<feature type="transmembrane region" description="Helical" evidence="14">
    <location>
        <begin position="548"/>
        <end position="576"/>
    </location>
</feature>
<accession>A0A6Q2WS85</accession>
<evidence type="ECO:0000313" key="19">
    <source>
        <dbReference type="Ensembl" id="ENSELUP00000044514.1"/>
    </source>
</evidence>
<comment type="caution">
    <text evidence="13">Lacks conserved residue(s) required for the propagation of feature annotation.</text>
</comment>
<dbReference type="GO" id="GO:0007189">
    <property type="term" value="P:adenylate cyclase-activating G protein-coupled receptor signaling pathway"/>
    <property type="evidence" value="ECO:0007669"/>
    <property type="project" value="TreeGrafter"/>
</dbReference>
<keyword evidence="9 14" id="KW-1133">Transmembrane helix</keyword>
<evidence type="ECO:0000256" key="8">
    <source>
        <dbReference type="ARBA" id="ARBA00022837"/>
    </source>
</evidence>
<dbReference type="GO" id="GO:0004930">
    <property type="term" value="F:G protein-coupled receptor activity"/>
    <property type="evidence" value="ECO:0007669"/>
    <property type="project" value="InterPro"/>
</dbReference>
<keyword evidence="20" id="KW-1185">Reference proteome</keyword>
<dbReference type="FunFam" id="1.20.1070.10:FF:000064">
    <property type="entry name" value="adhesion G protein-coupled receptor L4 isoform X1"/>
    <property type="match status" value="1"/>
</dbReference>
<sequence>MESLLKSQMKLVLLAAWLSSVMGRFSNICDTCHRLASCKAMNGSNACYCNHGYTGDGTNFCNDDNECQNVTYICGNNSKCTNTEGSYYCTCGPGYISTGLNNFRPNDGTECTDVDECKNAHICGPFSHCHNTKGSFFCNCQRDYISTSGTQHFHPDNGVRCKEHPKKNCHQNILCITQSINGTLEYIRNFTDPQSLMVEMEKQTSGELTSVDVISYVEVLSRSSLLLSSKEKNETMKLAMTKTTLRTFLNVVNNLVEKDELVAWKRIKQEHRDYTITKLLHTVEESTLILAKNYETTTEIEIYEREMEMKLYSFDVHQRKKTMLSVFMGGDHVHLHPKRLEGSTNGSVAIVFLRYENVGDILKPNTDPGVTEYTSSETGEITVNSQVIAAAIKPADMYQLDHVTFTLRHTVAIDTKVDVTKCAFWEYDPASMKGHWATQGCEQIGVNSTTTTCSCNHLTHFAILMSSGRANMAAHYNILTRITQLGMIISIICLSMCIFTFWFFSEIQSTRTTIHKNLCCSLFMAEFIFLVGINMNTHKLFCSIIAGLLHYFFLAAFAWMCIEGIHLYLIVVGVIYNKGFLHRNFYIFGYGSPAVVVAISATLGSKYYGTNKLCWLSTENNFIWSFIGPACLIILVNLLAFGVIIYKVYRHTAVKKPEISHYKNIRSCARGALALLFVLGATWTFGVLHILNETTLTAYLFTIANAFQGMFIFIFLCVLSRKIQEEYYRLFKNVPCCFDCLR</sequence>
<dbReference type="PRINTS" id="PR00249">
    <property type="entry name" value="GPCRSECRETIN"/>
</dbReference>
<gene>
    <name evidence="19" type="primary">ADGRL4</name>
</gene>
<proteinExistence type="inferred from homology"/>
<evidence type="ECO:0000256" key="14">
    <source>
        <dbReference type="SAM" id="Phobius"/>
    </source>
</evidence>
<keyword evidence="4 13" id="KW-0245">EGF-like domain</keyword>
<keyword evidence="7" id="KW-0677">Repeat</keyword>
<dbReference type="InterPro" id="IPR049883">
    <property type="entry name" value="NOTCH1_EGF-like"/>
</dbReference>
<dbReference type="InterPro" id="IPR009030">
    <property type="entry name" value="Growth_fac_rcpt_cys_sf"/>
</dbReference>
<dbReference type="AlphaFoldDB" id="A0A6Q2WS85"/>
<dbReference type="KEGG" id="els:105007945"/>
<feature type="transmembrane region" description="Helical" evidence="14">
    <location>
        <begin position="485"/>
        <end position="505"/>
    </location>
</feature>
<comment type="similarity">
    <text evidence="2">Belongs to the G-protein coupled receptor 2 family. Adhesion G-protein coupled receptor (ADGR) subfamily.</text>
</comment>
<dbReference type="InterPro" id="IPR046338">
    <property type="entry name" value="GAIN_dom_sf"/>
</dbReference>
<dbReference type="InterPro" id="IPR000203">
    <property type="entry name" value="GPS"/>
</dbReference>
<protein>
    <recommendedName>
        <fullName evidence="12">Adhesion G protein-coupled receptor L4</fullName>
    </recommendedName>
</protein>
<dbReference type="PROSITE" id="PS00650">
    <property type="entry name" value="G_PROTEIN_RECEP_F2_2"/>
    <property type="match status" value="1"/>
</dbReference>
<evidence type="ECO:0000256" key="6">
    <source>
        <dbReference type="ARBA" id="ARBA00022729"/>
    </source>
</evidence>
<dbReference type="CDD" id="cd00054">
    <property type="entry name" value="EGF_CA"/>
    <property type="match status" value="2"/>
</dbReference>
<dbReference type="GO" id="GO:0005509">
    <property type="term" value="F:calcium ion binding"/>
    <property type="evidence" value="ECO:0007669"/>
    <property type="project" value="InterPro"/>
</dbReference>
<keyword evidence="8" id="KW-0106">Calcium</keyword>
<dbReference type="GO" id="GO:0005886">
    <property type="term" value="C:plasma membrane"/>
    <property type="evidence" value="ECO:0007669"/>
    <property type="project" value="UniProtKB-SubCell"/>
</dbReference>
<dbReference type="Pfam" id="PF00002">
    <property type="entry name" value="7tm_2"/>
    <property type="match status" value="1"/>
</dbReference>
<evidence type="ECO:0000256" key="12">
    <source>
        <dbReference type="ARBA" id="ARBA00070293"/>
    </source>
</evidence>
<dbReference type="InterPro" id="IPR000742">
    <property type="entry name" value="EGF"/>
</dbReference>
<dbReference type="PROSITE" id="PS50221">
    <property type="entry name" value="GAIN_B"/>
    <property type="match status" value="1"/>
</dbReference>
<evidence type="ECO:0000256" key="4">
    <source>
        <dbReference type="ARBA" id="ARBA00022536"/>
    </source>
</evidence>
<dbReference type="InterPro" id="IPR057244">
    <property type="entry name" value="GAIN_B"/>
</dbReference>
<dbReference type="PROSITE" id="PS50026">
    <property type="entry name" value="EGF_3"/>
    <property type="match status" value="2"/>
</dbReference>
<evidence type="ECO:0000256" key="7">
    <source>
        <dbReference type="ARBA" id="ARBA00022737"/>
    </source>
</evidence>
<feature type="transmembrane region" description="Helical" evidence="14">
    <location>
        <begin position="697"/>
        <end position="719"/>
    </location>
</feature>
<reference evidence="19" key="4">
    <citation type="submission" date="2025-09" db="UniProtKB">
        <authorList>
            <consortium name="Ensembl"/>
        </authorList>
    </citation>
    <scope>IDENTIFICATION</scope>
</reference>
<dbReference type="FunFam" id="2.10.25.10:FF:000038">
    <property type="entry name" value="Fibrillin 2"/>
    <property type="match status" value="2"/>
</dbReference>
<evidence type="ECO:0000256" key="15">
    <source>
        <dbReference type="SAM" id="SignalP"/>
    </source>
</evidence>
<evidence type="ECO:0000256" key="3">
    <source>
        <dbReference type="ARBA" id="ARBA00022475"/>
    </source>
</evidence>
<feature type="transmembrane region" description="Helical" evidence="14">
    <location>
        <begin position="517"/>
        <end position="536"/>
    </location>
</feature>
<keyword evidence="3" id="KW-1003">Cell membrane</keyword>
<dbReference type="GeneTree" id="ENSGT00940000158252"/>
<dbReference type="Pfam" id="PF01825">
    <property type="entry name" value="GPS"/>
    <property type="match status" value="1"/>
</dbReference>
<feature type="transmembrane region" description="Helical" evidence="14">
    <location>
        <begin position="667"/>
        <end position="691"/>
    </location>
</feature>
<name>A0A6Q2WS85_ESOLU</name>
<dbReference type="Pfam" id="PF16489">
    <property type="entry name" value="GAIN"/>
    <property type="match status" value="1"/>
</dbReference>
<dbReference type="InterPro" id="IPR017983">
    <property type="entry name" value="GPCR_2_secretin-like_CS"/>
</dbReference>
<dbReference type="InterPro" id="IPR032471">
    <property type="entry name" value="AGRL2-4_GAIN_subdom_A"/>
</dbReference>
<evidence type="ECO:0000259" key="16">
    <source>
        <dbReference type="PROSITE" id="PS50026"/>
    </source>
</evidence>
<dbReference type="Pfam" id="PF07645">
    <property type="entry name" value="EGF_CA"/>
    <property type="match status" value="2"/>
</dbReference>
<feature type="chain" id="PRO_5027620750" description="Adhesion G protein-coupled receptor L4" evidence="15">
    <location>
        <begin position="24"/>
        <end position="742"/>
    </location>
</feature>